<dbReference type="GO" id="GO:0000145">
    <property type="term" value="C:exocyst"/>
    <property type="evidence" value="ECO:0007669"/>
    <property type="project" value="InterPro"/>
</dbReference>
<name>A0A2J8QLR5_PANTR</name>
<protein>
    <submittedName>
        <fullName evidence="1">TNFAIP2 isoform 8</fullName>
    </submittedName>
</protein>
<dbReference type="AlphaFoldDB" id="A0A2J8QLR5"/>
<organism evidence="1">
    <name type="scientific">Pan troglodytes</name>
    <name type="common">Chimpanzee</name>
    <dbReference type="NCBI Taxonomy" id="9598"/>
    <lineage>
        <taxon>Eukaryota</taxon>
        <taxon>Metazoa</taxon>
        <taxon>Chordata</taxon>
        <taxon>Craniata</taxon>
        <taxon>Vertebrata</taxon>
        <taxon>Euteleostomi</taxon>
        <taxon>Mammalia</taxon>
        <taxon>Eutheria</taxon>
        <taxon>Euarchontoglires</taxon>
        <taxon>Primates</taxon>
        <taxon>Haplorrhini</taxon>
        <taxon>Catarrhini</taxon>
        <taxon>Hominidae</taxon>
        <taxon>Pan</taxon>
    </lineage>
</organism>
<dbReference type="EMBL" id="NBAG03000028">
    <property type="protein sequence ID" value="PNI97169.1"/>
    <property type="molecule type" value="Genomic_DNA"/>
</dbReference>
<evidence type="ECO:0000313" key="1">
    <source>
        <dbReference type="EMBL" id="PNI97169.1"/>
    </source>
</evidence>
<gene>
    <name evidence="1" type="ORF">CK820_G0024788</name>
</gene>
<sequence length="65" mass="7414">TNYRANVIANINNCLSFRMSMEQNWQVPQDTLSLLLGPLGELKSHGFDTLLQNLHEDLKPFLSRA</sequence>
<proteinExistence type="predicted"/>
<dbReference type="Pfam" id="PF06046">
    <property type="entry name" value="Sec6"/>
    <property type="match status" value="1"/>
</dbReference>
<comment type="caution">
    <text evidence="1">The sequence shown here is derived from an EMBL/GenBank/DDBJ whole genome shotgun (WGS) entry which is preliminary data.</text>
</comment>
<accession>A0A2J8QLR5</accession>
<dbReference type="GO" id="GO:0006887">
    <property type="term" value="P:exocytosis"/>
    <property type="evidence" value="ECO:0007669"/>
    <property type="project" value="InterPro"/>
</dbReference>
<dbReference type="InterPro" id="IPR010326">
    <property type="entry name" value="EXOC3/Sec6"/>
</dbReference>
<dbReference type="PANTHER" id="PTHR21292">
    <property type="entry name" value="EXOCYST COMPLEX COMPONENT SEC6-RELATED"/>
    <property type="match status" value="1"/>
</dbReference>
<reference evidence="1" key="1">
    <citation type="submission" date="2017-12" db="EMBL/GenBank/DDBJ databases">
        <title>High-resolution comparative analysis of great ape genomes.</title>
        <authorList>
            <person name="Pollen A."/>
            <person name="Hastie A."/>
            <person name="Hormozdiari F."/>
            <person name="Dougherty M."/>
            <person name="Liu R."/>
            <person name="Chaisson M."/>
            <person name="Hoppe E."/>
            <person name="Hill C."/>
            <person name="Pang A."/>
            <person name="Hillier L."/>
            <person name="Baker C."/>
            <person name="Armstrong J."/>
            <person name="Shendure J."/>
            <person name="Paten B."/>
            <person name="Wilson R."/>
            <person name="Chao H."/>
            <person name="Schneider V."/>
            <person name="Ventura M."/>
            <person name="Kronenberg Z."/>
            <person name="Murali S."/>
            <person name="Gordon D."/>
            <person name="Cantsilieris S."/>
            <person name="Munson K."/>
            <person name="Nelson B."/>
            <person name="Raja A."/>
            <person name="Underwood J."/>
            <person name="Diekhans M."/>
            <person name="Fiddes I."/>
            <person name="Haussler D."/>
            <person name="Eichler E."/>
        </authorList>
    </citation>
    <scope>NUCLEOTIDE SEQUENCE [LARGE SCALE GENOMIC DNA]</scope>
    <source>
        <strain evidence="1">Yerkes chimp pedigree #C0471</strain>
    </source>
</reference>
<feature type="non-terminal residue" evidence="1">
    <location>
        <position position="1"/>
    </location>
</feature>
<dbReference type="PANTHER" id="PTHR21292:SF4">
    <property type="entry name" value="TUMOR NECROSIS FACTOR ALPHA-INDUCED PROTEIN 2"/>
    <property type="match status" value="1"/>
</dbReference>